<dbReference type="InterPro" id="IPR045510">
    <property type="entry name" value="DUF6481"/>
</dbReference>
<dbReference type="KEGG" id="oat:OAN307_c34100"/>
<feature type="compositionally biased region" description="Basic and acidic residues" evidence="2">
    <location>
        <begin position="107"/>
        <end position="120"/>
    </location>
</feature>
<feature type="region of interest" description="Disordered" evidence="2">
    <location>
        <begin position="107"/>
        <end position="128"/>
    </location>
</feature>
<dbReference type="eggNOG" id="ENOG5031A85">
    <property type="taxonomic scope" value="Bacteria"/>
</dbReference>
<sequence length="128" mass="14625">MKNSIGDRFDGRLKTASEAKQQRLERFKAAADDPERLAKRAERQEVAAGLEAARKNKATKLLQGKADVERQQAVAAERQGVQTLARDAELEIEQAEAVDREIKQNAVREAERKAERDRRYAARRNRKR</sequence>
<proteinExistence type="predicted"/>
<gene>
    <name evidence="3" type="ORF">OAN307_c34100</name>
</gene>
<dbReference type="OrthoDB" id="7877279at2"/>
<protein>
    <submittedName>
        <fullName evidence="3">Uncharacterized protein</fullName>
    </submittedName>
</protein>
<name>M9RAV7_9RHOB</name>
<dbReference type="Proteomes" id="UP000005307">
    <property type="component" value="Chromosome"/>
</dbReference>
<reference evidence="3 4" key="1">
    <citation type="journal article" date="2013" name="PLoS ONE">
        <title>Poles Apart: Arctic and Antarctic Octadecabacter strains Share High Genome Plasticity and a New Type of Xanthorhodopsin.</title>
        <authorList>
            <person name="Vollmers J."/>
            <person name="Voget S."/>
            <person name="Dietrich S."/>
            <person name="Gollnow K."/>
            <person name="Smits M."/>
            <person name="Meyer K."/>
            <person name="Brinkhoff T."/>
            <person name="Simon M."/>
            <person name="Daniel R."/>
        </authorList>
    </citation>
    <scope>NUCLEOTIDE SEQUENCE [LARGE SCALE GENOMIC DNA]</scope>
    <source>
        <strain evidence="3 4">307</strain>
    </source>
</reference>
<dbReference type="EMBL" id="CP003740">
    <property type="protein sequence ID" value="AGI68908.1"/>
    <property type="molecule type" value="Genomic_DNA"/>
</dbReference>
<organism evidence="3 4">
    <name type="scientific">Octadecabacter antarcticus 307</name>
    <dbReference type="NCBI Taxonomy" id="391626"/>
    <lineage>
        <taxon>Bacteria</taxon>
        <taxon>Pseudomonadati</taxon>
        <taxon>Pseudomonadota</taxon>
        <taxon>Alphaproteobacteria</taxon>
        <taxon>Rhodobacterales</taxon>
        <taxon>Roseobacteraceae</taxon>
        <taxon>Octadecabacter</taxon>
    </lineage>
</organism>
<feature type="coiled-coil region" evidence="1">
    <location>
        <begin position="78"/>
        <end position="105"/>
    </location>
</feature>
<keyword evidence="4" id="KW-1185">Reference proteome</keyword>
<dbReference type="Pfam" id="PF20089">
    <property type="entry name" value="DUF6481"/>
    <property type="match status" value="1"/>
</dbReference>
<evidence type="ECO:0000256" key="2">
    <source>
        <dbReference type="SAM" id="MobiDB-lite"/>
    </source>
</evidence>
<evidence type="ECO:0000256" key="1">
    <source>
        <dbReference type="SAM" id="Coils"/>
    </source>
</evidence>
<dbReference type="RefSeq" id="WP_015500883.1">
    <property type="nucleotide sequence ID" value="NC_020911.1"/>
</dbReference>
<evidence type="ECO:0000313" key="3">
    <source>
        <dbReference type="EMBL" id="AGI68908.1"/>
    </source>
</evidence>
<dbReference type="HOGENOM" id="CLU_2035633_0_0_5"/>
<dbReference type="AlphaFoldDB" id="M9RAV7"/>
<accession>M9RAV7</accession>
<keyword evidence="1" id="KW-0175">Coiled coil</keyword>
<evidence type="ECO:0000313" key="4">
    <source>
        <dbReference type="Proteomes" id="UP000005307"/>
    </source>
</evidence>